<feature type="compositionally biased region" description="Basic and acidic residues" evidence="1">
    <location>
        <begin position="224"/>
        <end position="233"/>
    </location>
</feature>
<reference evidence="3" key="1">
    <citation type="journal article" date="2008" name="Nat. Genet.">
        <title>The Pristionchus pacificus genome provides a unique perspective on nematode lifestyle and parasitism.</title>
        <authorList>
            <person name="Dieterich C."/>
            <person name="Clifton S.W."/>
            <person name="Schuster L.N."/>
            <person name="Chinwalla A."/>
            <person name="Delehaunty K."/>
            <person name="Dinkelacker I."/>
            <person name="Fulton L."/>
            <person name="Fulton R."/>
            <person name="Godfrey J."/>
            <person name="Minx P."/>
            <person name="Mitreva M."/>
            <person name="Roeseler W."/>
            <person name="Tian H."/>
            <person name="Witte H."/>
            <person name="Yang S.P."/>
            <person name="Wilson R.K."/>
            <person name="Sommer R.J."/>
        </authorList>
    </citation>
    <scope>NUCLEOTIDE SEQUENCE [LARGE SCALE GENOMIC DNA]</scope>
    <source>
        <strain evidence="3">PS312</strain>
    </source>
</reference>
<feature type="region of interest" description="Disordered" evidence="1">
    <location>
        <begin position="224"/>
        <end position="262"/>
    </location>
</feature>
<organism evidence="2 3">
    <name type="scientific">Pristionchus pacificus</name>
    <name type="common">Parasitic nematode worm</name>
    <dbReference type="NCBI Taxonomy" id="54126"/>
    <lineage>
        <taxon>Eukaryota</taxon>
        <taxon>Metazoa</taxon>
        <taxon>Ecdysozoa</taxon>
        <taxon>Nematoda</taxon>
        <taxon>Chromadorea</taxon>
        <taxon>Rhabditida</taxon>
        <taxon>Rhabditina</taxon>
        <taxon>Diplogasteromorpha</taxon>
        <taxon>Diplogasteroidea</taxon>
        <taxon>Neodiplogasteridae</taxon>
        <taxon>Pristionchus</taxon>
    </lineage>
</organism>
<sequence>MGRSGNPVLSEEQKKKMAMRGGVKGGPRGGGGGGRGGGRGGRGGGGRGGRGGGGGPPPGHGGFGGPPGGPPPAFAQARYGFFTNDMPSGPIGHVNKQFVDSRPPVNTPSASTVGGGSGPIRPPNGGPLIFPPSHRGAGDESTWVPVGPPRPLMGTSLGGGMGGSGAGGMTSSATNGAASRAQGAIHELFGKMVWKKMESLEDPTEVDTLQNEIMDLIAKAVKKQQERKMKEEEQQGQSEAIPYGKPHPANNGDAPAYGNVADFGGYKPYQGPGFF</sequence>
<reference evidence="2" key="2">
    <citation type="submission" date="2022-06" db="UniProtKB">
        <authorList>
            <consortium name="EnsemblMetazoa"/>
        </authorList>
    </citation>
    <scope>IDENTIFICATION</scope>
    <source>
        <strain evidence="2">PS312</strain>
    </source>
</reference>
<keyword evidence="3" id="KW-1185">Reference proteome</keyword>
<feature type="region of interest" description="Disordered" evidence="1">
    <location>
        <begin position="1"/>
        <end position="77"/>
    </location>
</feature>
<accession>A0A2A6CR87</accession>
<evidence type="ECO:0000256" key="1">
    <source>
        <dbReference type="SAM" id="MobiDB-lite"/>
    </source>
</evidence>
<feature type="compositionally biased region" description="Gly residues" evidence="1">
    <location>
        <begin position="22"/>
        <end position="66"/>
    </location>
</feature>
<accession>A0A8R1YBJ8</accession>
<gene>
    <name evidence="2" type="primary">WBGene00102103</name>
</gene>
<dbReference type="Proteomes" id="UP000005239">
    <property type="component" value="Unassembled WGS sequence"/>
</dbReference>
<dbReference type="OrthoDB" id="5871279at2759"/>
<evidence type="ECO:0000313" key="3">
    <source>
        <dbReference type="Proteomes" id="UP000005239"/>
    </source>
</evidence>
<evidence type="ECO:0000313" key="2">
    <source>
        <dbReference type="EnsemblMetazoa" id="PPA12549.1"/>
    </source>
</evidence>
<dbReference type="AlphaFoldDB" id="A0A2A6CR87"/>
<protein>
    <submittedName>
        <fullName evidence="2">Pqn-70</fullName>
    </submittedName>
</protein>
<proteinExistence type="predicted"/>
<name>A0A2A6CR87_PRIPA</name>
<dbReference type="EnsemblMetazoa" id="PPA12549.1">
    <property type="protein sequence ID" value="PPA12549.1"/>
    <property type="gene ID" value="WBGene00102103"/>
</dbReference>